<evidence type="ECO:0000256" key="1">
    <source>
        <dbReference type="ARBA" id="ARBA00022837"/>
    </source>
</evidence>
<dbReference type="InterPro" id="IPR002048">
    <property type="entry name" value="EF_hand_dom"/>
</dbReference>
<feature type="compositionally biased region" description="Low complexity" evidence="2">
    <location>
        <begin position="177"/>
        <end position="187"/>
    </location>
</feature>
<evidence type="ECO:0000313" key="4">
    <source>
        <dbReference type="EMBL" id="GAQ85989.1"/>
    </source>
</evidence>
<dbReference type="InterPro" id="IPR011992">
    <property type="entry name" value="EF-hand-dom_pair"/>
</dbReference>
<dbReference type="OrthoDB" id="26525at2759"/>
<dbReference type="InterPro" id="IPR018247">
    <property type="entry name" value="EF_Hand_1_Ca_BS"/>
</dbReference>
<dbReference type="Gene3D" id="1.10.238.10">
    <property type="entry name" value="EF-hand"/>
    <property type="match status" value="1"/>
</dbReference>
<dbReference type="STRING" id="105231.A0A0U9HK90"/>
<proteinExistence type="predicted"/>
<keyword evidence="5" id="KW-1185">Reference proteome</keyword>
<organism evidence="4 5">
    <name type="scientific">Klebsormidium nitens</name>
    <name type="common">Green alga</name>
    <name type="synonym">Ulothrix nitens</name>
    <dbReference type="NCBI Taxonomy" id="105231"/>
    <lineage>
        <taxon>Eukaryota</taxon>
        <taxon>Viridiplantae</taxon>
        <taxon>Streptophyta</taxon>
        <taxon>Klebsormidiophyceae</taxon>
        <taxon>Klebsormidiales</taxon>
        <taxon>Klebsormidiaceae</taxon>
        <taxon>Klebsormidium</taxon>
    </lineage>
</organism>
<dbReference type="SUPFAM" id="SSF47473">
    <property type="entry name" value="EF-hand"/>
    <property type="match status" value="1"/>
</dbReference>
<accession>A0A0U9HK90</accession>
<name>A0A0U9HK90_KLENI</name>
<evidence type="ECO:0000256" key="2">
    <source>
        <dbReference type="SAM" id="MobiDB-lite"/>
    </source>
</evidence>
<feature type="compositionally biased region" description="Low complexity" evidence="2">
    <location>
        <begin position="33"/>
        <end position="48"/>
    </location>
</feature>
<feature type="region of interest" description="Disordered" evidence="2">
    <location>
        <begin position="1"/>
        <end position="188"/>
    </location>
</feature>
<dbReference type="GO" id="GO:0005509">
    <property type="term" value="F:calcium ion binding"/>
    <property type="evidence" value="ECO:0007669"/>
    <property type="project" value="InterPro"/>
</dbReference>
<feature type="compositionally biased region" description="Basic and acidic residues" evidence="2">
    <location>
        <begin position="53"/>
        <end position="71"/>
    </location>
</feature>
<evidence type="ECO:0000259" key="3">
    <source>
        <dbReference type="PROSITE" id="PS50222"/>
    </source>
</evidence>
<sequence>MSASRSPVPRLDKLASVLVPDAPRASAAESGDESQAQARASSASEASHPPAPDAHHSNADPRRGSRSERKSPPRSPQARRHGKTFGVPNLAPLSAIISGANGSHGPAKKPNSQTGRMKAVLRERAVSRGVRRAGLSADAGATSSPEPQEAASPGVRLPTEAAQTAERSGVTASGADSPPLLSPESSSAAMPDAALLPMVTEEDIQRAFRYFAGGRAEDEFTDENLLERCSPFYPALTGKDVRLLMGHGAMSADKLRKVVHIARHRDLAAFDPIAEAFKVLDPRETGHADMDVLADLLAHLPGVHRLTDEDRRFLLKISDIDGDGLISEADFRRCSTFLPPTAQDQAVARAAALRAYY</sequence>
<dbReference type="PROSITE" id="PS50222">
    <property type="entry name" value="EF_HAND_2"/>
    <property type="match status" value="1"/>
</dbReference>
<keyword evidence="1" id="KW-0106">Calcium</keyword>
<dbReference type="PROSITE" id="PS00018">
    <property type="entry name" value="EF_HAND_1"/>
    <property type="match status" value="1"/>
</dbReference>
<gene>
    <name evidence="4" type="ORF">KFL_002640100</name>
</gene>
<reference evidence="4 5" key="1">
    <citation type="journal article" date="2014" name="Nat. Commun.">
        <title>Klebsormidium flaccidum genome reveals primary factors for plant terrestrial adaptation.</title>
        <authorList>
            <person name="Hori K."/>
            <person name="Maruyama F."/>
            <person name="Fujisawa T."/>
            <person name="Togashi T."/>
            <person name="Yamamoto N."/>
            <person name="Seo M."/>
            <person name="Sato S."/>
            <person name="Yamada T."/>
            <person name="Mori H."/>
            <person name="Tajima N."/>
            <person name="Moriyama T."/>
            <person name="Ikeuchi M."/>
            <person name="Watanabe M."/>
            <person name="Wada H."/>
            <person name="Kobayashi K."/>
            <person name="Saito M."/>
            <person name="Masuda T."/>
            <person name="Sasaki-Sekimoto Y."/>
            <person name="Mashiguchi K."/>
            <person name="Awai K."/>
            <person name="Shimojima M."/>
            <person name="Masuda S."/>
            <person name="Iwai M."/>
            <person name="Nobusawa T."/>
            <person name="Narise T."/>
            <person name="Kondo S."/>
            <person name="Saito H."/>
            <person name="Sato R."/>
            <person name="Murakawa M."/>
            <person name="Ihara Y."/>
            <person name="Oshima-Yamada Y."/>
            <person name="Ohtaka K."/>
            <person name="Satoh M."/>
            <person name="Sonobe K."/>
            <person name="Ishii M."/>
            <person name="Ohtani R."/>
            <person name="Kanamori-Sato M."/>
            <person name="Honoki R."/>
            <person name="Miyazaki D."/>
            <person name="Mochizuki H."/>
            <person name="Umetsu J."/>
            <person name="Higashi K."/>
            <person name="Shibata D."/>
            <person name="Kamiya Y."/>
            <person name="Sato N."/>
            <person name="Nakamura Y."/>
            <person name="Tabata S."/>
            <person name="Ida S."/>
            <person name="Kurokawa K."/>
            <person name="Ohta H."/>
        </authorList>
    </citation>
    <scope>NUCLEOTIDE SEQUENCE [LARGE SCALE GENOMIC DNA]</scope>
    <source>
        <strain evidence="4 5">NIES-2285</strain>
    </source>
</reference>
<dbReference type="AlphaFoldDB" id="A0A0U9HK90"/>
<dbReference type="Proteomes" id="UP000054558">
    <property type="component" value="Unassembled WGS sequence"/>
</dbReference>
<evidence type="ECO:0000313" key="5">
    <source>
        <dbReference type="Proteomes" id="UP000054558"/>
    </source>
</evidence>
<feature type="domain" description="EF-hand" evidence="3">
    <location>
        <begin position="306"/>
        <end position="341"/>
    </location>
</feature>
<protein>
    <recommendedName>
        <fullName evidence="3">EF-hand domain-containing protein</fullName>
    </recommendedName>
</protein>
<dbReference type="EMBL" id="DF237213">
    <property type="protein sequence ID" value="GAQ85989.1"/>
    <property type="molecule type" value="Genomic_DNA"/>
</dbReference>